<dbReference type="AlphaFoldDB" id="A0A9D2UHK5"/>
<feature type="signal peptide" evidence="7">
    <location>
        <begin position="1"/>
        <end position="21"/>
    </location>
</feature>
<sequence>MTIKQLILPMAAIVISLAACAQPHQDNTPAAKTEQTKDTKTIHLTKDEFRTKVFDYETSNDWKYAGDKPAIVDFYADWCGPCKTIAPMLEELADEYAGQIYIYKVNIDEQPELASAFGIRSIPTLLFIPMEGQPQMSLGAMPKASIKEAIDKVLLGKE</sequence>
<dbReference type="NCBIfam" id="TIGR01068">
    <property type="entry name" value="thioredoxin"/>
    <property type="match status" value="1"/>
</dbReference>
<dbReference type="Pfam" id="PF00085">
    <property type="entry name" value="Thioredoxin"/>
    <property type="match status" value="1"/>
</dbReference>
<reference evidence="9" key="2">
    <citation type="submission" date="2021-04" db="EMBL/GenBank/DDBJ databases">
        <authorList>
            <person name="Gilroy R."/>
        </authorList>
    </citation>
    <scope>NUCLEOTIDE SEQUENCE</scope>
    <source>
        <strain evidence="9">MalCec1-1739</strain>
    </source>
</reference>
<dbReference type="Gene3D" id="3.40.30.10">
    <property type="entry name" value="Glutaredoxin"/>
    <property type="match status" value="1"/>
</dbReference>
<dbReference type="InterPro" id="IPR013766">
    <property type="entry name" value="Thioredoxin_domain"/>
</dbReference>
<dbReference type="SUPFAM" id="SSF52833">
    <property type="entry name" value="Thioredoxin-like"/>
    <property type="match status" value="1"/>
</dbReference>
<dbReference type="PROSITE" id="PS00194">
    <property type="entry name" value="THIOREDOXIN_1"/>
    <property type="match status" value="1"/>
</dbReference>
<evidence type="ECO:0000313" key="10">
    <source>
        <dbReference type="Proteomes" id="UP000787625"/>
    </source>
</evidence>
<evidence type="ECO:0000256" key="3">
    <source>
        <dbReference type="ARBA" id="ARBA00022982"/>
    </source>
</evidence>
<evidence type="ECO:0000256" key="2">
    <source>
        <dbReference type="ARBA" id="ARBA00022448"/>
    </source>
</evidence>
<dbReference type="GO" id="GO:0015035">
    <property type="term" value="F:protein-disulfide reductase activity"/>
    <property type="evidence" value="ECO:0007669"/>
    <property type="project" value="UniProtKB-UniRule"/>
</dbReference>
<evidence type="ECO:0000256" key="4">
    <source>
        <dbReference type="ARBA" id="ARBA00023157"/>
    </source>
</evidence>
<comment type="caution">
    <text evidence="9">The sequence shown here is derived from an EMBL/GenBank/DDBJ whole genome shotgun (WGS) entry which is preliminary data.</text>
</comment>
<keyword evidence="7" id="KW-0732">Signal</keyword>
<protein>
    <recommendedName>
        <fullName evidence="6">Thioredoxin</fullName>
    </recommendedName>
</protein>
<keyword evidence="3" id="KW-0249">Electron transport</keyword>
<dbReference type="PANTHER" id="PTHR45663:SF11">
    <property type="entry name" value="GEO12009P1"/>
    <property type="match status" value="1"/>
</dbReference>
<dbReference type="PROSITE" id="PS51352">
    <property type="entry name" value="THIOREDOXIN_2"/>
    <property type="match status" value="1"/>
</dbReference>
<dbReference type="Proteomes" id="UP000787625">
    <property type="component" value="Unassembled WGS sequence"/>
</dbReference>
<keyword evidence="5" id="KW-0676">Redox-active center</keyword>
<comment type="similarity">
    <text evidence="1">Belongs to the thioredoxin family.</text>
</comment>
<gene>
    <name evidence="9" type="primary">trxA</name>
    <name evidence="9" type="ORF">IAA93_02370</name>
</gene>
<accession>A0A9D2UHK5</accession>
<proteinExistence type="inferred from homology"/>
<organism evidence="9 10">
    <name type="scientific">Candidatus Avibacteroides avistercoris</name>
    <dbReference type="NCBI Taxonomy" id="2840690"/>
    <lineage>
        <taxon>Bacteria</taxon>
        <taxon>Pseudomonadati</taxon>
        <taxon>Bacteroidota</taxon>
        <taxon>Bacteroidia</taxon>
        <taxon>Bacteroidales</taxon>
        <taxon>Bacteroidaceae</taxon>
        <taxon>Bacteroidaceae incertae sedis</taxon>
        <taxon>Candidatus Avibacteroides</taxon>
    </lineage>
</organism>
<name>A0A9D2UHK5_9BACT</name>
<evidence type="ECO:0000313" key="9">
    <source>
        <dbReference type="EMBL" id="HJD52560.1"/>
    </source>
</evidence>
<dbReference type="GO" id="GO:0045454">
    <property type="term" value="P:cell redox homeostasis"/>
    <property type="evidence" value="ECO:0007669"/>
    <property type="project" value="TreeGrafter"/>
</dbReference>
<dbReference type="InterPro" id="IPR036249">
    <property type="entry name" value="Thioredoxin-like_sf"/>
</dbReference>
<feature type="domain" description="Thioredoxin" evidence="8">
    <location>
        <begin position="22"/>
        <end position="155"/>
    </location>
</feature>
<reference evidence="9" key="1">
    <citation type="journal article" date="2021" name="PeerJ">
        <title>Extensive microbial diversity within the chicken gut microbiome revealed by metagenomics and culture.</title>
        <authorList>
            <person name="Gilroy R."/>
            <person name="Ravi A."/>
            <person name="Getino M."/>
            <person name="Pursley I."/>
            <person name="Horton D.L."/>
            <person name="Alikhan N.F."/>
            <person name="Baker D."/>
            <person name="Gharbi K."/>
            <person name="Hall N."/>
            <person name="Watson M."/>
            <person name="Adriaenssens E.M."/>
            <person name="Foster-Nyarko E."/>
            <person name="Jarju S."/>
            <person name="Secka A."/>
            <person name="Antonio M."/>
            <person name="Oren A."/>
            <person name="Chaudhuri R.R."/>
            <person name="La Ragione R."/>
            <person name="Hildebrand F."/>
            <person name="Pallen M.J."/>
        </authorList>
    </citation>
    <scope>NUCLEOTIDE SEQUENCE</scope>
    <source>
        <strain evidence="9">MalCec1-1739</strain>
    </source>
</reference>
<evidence type="ECO:0000256" key="6">
    <source>
        <dbReference type="NCBIfam" id="TIGR01068"/>
    </source>
</evidence>
<dbReference type="CDD" id="cd02947">
    <property type="entry name" value="TRX_family"/>
    <property type="match status" value="1"/>
</dbReference>
<dbReference type="PANTHER" id="PTHR45663">
    <property type="entry name" value="GEO12009P1"/>
    <property type="match status" value="1"/>
</dbReference>
<dbReference type="PROSITE" id="PS51257">
    <property type="entry name" value="PROKAR_LIPOPROTEIN"/>
    <property type="match status" value="1"/>
</dbReference>
<evidence type="ECO:0000256" key="1">
    <source>
        <dbReference type="ARBA" id="ARBA00008987"/>
    </source>
</evidence>
<dbReference type="GO" id="GO:0005829">
    <property type="term" value="C:cytosol"/>
    <property type="evidence" value="ECO:0007669"/>
    <property type="project" value="TreeGrafter"/>
</dbReference>
<dbReference type="PRINTS" id="PR00421">
    <property type="entry name" value="THIOREDOXIN"/>
</dbReference>
<evidence type="ECO:0000259" key="8">
    <source>
        <dbReference type="PROSITE" id="PS51352"/>
    </source>
</evidence>
<dbReference type="EMBL" id="DWUP01000048">
    <property type="protein sequence ID" value="HJD52560.1"/>
    <property type="molecule type" value="Genomic_DNA"/>
</dbReference>
<dbReference type="FunFam" id="3.40.30.10:FF:000229">
    <property type="entry name" value="Thioredoxin (TRX)"/>
    <property type="match status" value="1"/>
</dbReference>
<keyword evidence="2" id="KW-0813">Transport</keyword>
<dbReference type="InterPro" id="IPR005746">
    <property type="entry name" value="Thioredoxin"/>
</dbReference>
<keyword evidence="4" id="KW-1015">Disulfide bond</keyword>
<dbReference type="InterPro" id="IPR017937">
    <property type="entry name" value="Thioredoxin_CS"/>
</dbReference>
<evidence type="ECO:0000256" key="5">
    <source>
        <dbReference type="ARBA" id="ARBA00023284"/>
    </source>
</evidence>
<evidence type="ECO:0000256" key="7">
    <source>
        <dbReference type="SAM" id="SignalP"/>
    </source>
</evidence>
<feature type="chain" id="PRO_5038867167" description="Thioredoxin" evidence="7">
    <location>
        <begin position="22"/>
        <end position="158"/>
    </location>
</feature>